<feature type="compositionally biased region" description="Basic residues" evidence="5">
    <location>
        <begin position="391"/>
        <end position="412"/>
    </location>
</feature>
<evidence type="ECO:0000313" key="8">
    <source>
        <dbReference type="EMBL" id="GFR40531.1"/>
    </source>
</evidence>
<dbReference type="Pfam" id="PF01782">
    <property type="entry name" value="RimM"/>
    <property type="match status" value="1"/>
</dbReference>
<evidence type="ECO:0000256" key="1">
    <source>
        <dbReference type="ARBA" id="ARBA00022490"/>
    </source>
</evidence>
<evidence type="ECO:0000256" key="4">
    <source>
        <dbReference type="ARBA" id="ARBA00023186"/>
    </source>
</evidence>
<dbReference type="EMBL" id="BMAR01000001">
    <property type="protein sequence ID" value="GFR40531.1"/>
    <property type="molecule type" value="Genomic_DNA"/>
</dbReference>
<sequence length="412" mass="43621">MAYRLGLHAGVVTPCSLQQARRACALPACRLPRGEPGPFSAPSIPAATRSANSSCRSAIVAAAATSAPGSPSEQASSGLVASVPYIEADYVEVGRVLGAHGVRGELRLQADTDEPGLRFSAGGRLFLLPPAPQGLAGRAAAAQQRSLIPVTSRGGKSRPLGGGDEMWMVALKEVADRTQAEQLKGCVVLCAAADRAPLRHPDEFYVSDLVGCVVREQSSGRLVGQVVDVFSGMGSHDTLRVKLRASEQDILKSRIRYCLVPFARAICPVVDLPGRTLHVSPPEGLLELAAEEPLKKPLSDAMKAQKLAELRESLRREEEELRLQRGEGQHAPAASPAEAVEARDREDSPRGGEGNAGKVVGSSASGGEDVEDGEGEGEEDEEVQAVARQPTRGRRLGLRRRTGALRLGRRQP</sequence>
<keyword evidence="9" id="KW-1185">Reference proteome</keyword>
<dbReference type="InterPro" id="IPR056792">
    <property type="entry name" value="PRC_RimM"/>
</dbReference>
<organism evidence="8 9">
    <name type="scientific">Astrephomene gubernaculifera</name>
    <dbReference type="NCBI Taxonomy" id="47775"/>
    <lineage>
        <taxon>Eukaryota</taxon>
        <taxon>Viridiplantae</taxon>
        <taxon>Chlorophyta</taxon>
        <taxon>core chlorophytes</taxon>
        <taxon>Chlorophyceae</taxon>
        <taxon>CS clade</taxon>
        <taxon>Chlamydomonadales</taxon>
        <taxon>Astrephomenaceae</taxon>
        <taxon>Astrephomene</taxon>
    </lineage>
</organism>
<keyword evidence="4" id="KW-0143">Chaperone</keyword>
<feature type="region of interest" description="Disordered" evidence="5">
    <location>
        <begin position="318"/>
        <end position="412"/>
    </location>
</feature>
<dbReference type="Gene3D" id="2.30.30.240">
    <property type="entry name" value="PRC-barrel domain"/>
    <property type="match status" value="1"/>
</dbReference>
<dbReference type="SUPFAM" id="SSF50346">
    <property type="entry name" value="PRC-barrel domain"/>
    <property type="match status" value="1"/>
</dbReference>
<dbReference type="SUPFAM" id="SSF50447">
    <property type="entry name" value="Translation proteins"/>
    <property type="match status" value="1"/>
</dbReference>
<dbReference type="InterPro" id="IPR011961">
    <property type="entry name" value="RimM"/>
</dbReference>
<evidence type="ECO:0000256" key="5">
    <source>
        <dbReference type="SAM" id="MobiDB-lite"/>
    </source>
</evidence>
<dbReference type="PANTHER" id="PTHR33692">
    <property type="entry name" value="RIBOSOME MATURATION FACTOR RIMM"/>
    <property type="match status" value="1"/>
</dbReference>
<dbReference type="Pfam" id="PF24986">
    <property type="entry name" value="PRC_RimM"/>
    <property type="match status" value="1"/>
</dbReference>
<protein>
    <submittedName>
        <fullName evidence="8">Uncharacterized protein</fullName>
    </submittedName>
</protein>
<dbReference type="InterPro" id="IPR036976">
    <property type="entry name" value="RimM_N_sf"/>
</dbReference>
<feature type="compositionally biased region" description="Basic and acidic residues" evidence="5">
    <location>
        <begin position="340"/>
        <end position="350"/>
    </location>
</feature>
<comment type="caution">
    <text evidence="8">The sequence shown here is derived from an EMBL/GenBank/DDBJ whole genome shotgun (WGS) entry which is preliminary data.</text>
</comment>
<dbReference type="GO" id="GO:0043022">
    <property type="term" value="F:ribosome binding"/>
    <property type="evidence" value="ECO:0007669"/>
    <property type="project" value="InterPro"/>
</dbReference>
<dbReference type="InterPro" id="IPR002676">
    <property type="entry name" value="RimM_N"/>
</dbReference>
<dbReference type="InterPro" id="IPR009000">
    <property type="entry name" value="Transl_B-barrel_sf"/>
</dbReference>
<feature type="domain" description="RimM N-terminal" evidence="6">
    <location>
        <begin position="93"/>
        <end position="191"/>
    </location>
</feature>
<dbReference type="GO" id="GO:0006364">
    <property type="term" value="P:rRNA processing"/>
    <property type="evidence" value="ECO:0007669"/>
    <property type="project" value="UniProtKB-KW"/>
</dbReference>
<feature type="domain" description="Ribosome maturation factor RimM PRC barrel" evidence="7">
    <location>
        <begin position="207"/>
        <end position="285"/>
    </location>
</feature>
<dbReference type="GO" id="GO:0005840">
    <property type="term" value="C:ribosome"/>
    <property type="evidence" value="ECO:0007669"/>
    <property type="project" value="InterPro"/>
</dbReference>
<dbReference type="PANTHER" id="PTHR33692:SF1">
    <property type="entry name" value="RIBOSOME MATURATION FACTOR RIMM"/>
    <property type="match status" value="1"/>
</dbReference>
<accession>A0AAD3DID1</accession>
<reference evidence="8 9" key="1">
    <citation type="journal article" date="2021" name="Sci. Rep.">
        <title>Genome sequencing of the multicellular alga Astrephomene provides insights into convergent evolution of germ-soma differentiation.</title>
        <authorList>
            <person name="Yamashita S."/>
            <person name="Yamamoto K."/>
            <person name="Matsuzaki R."/>
            <person name="Suzuki S."/>
            <person name="Yamaguchi H."/>
            <person name="Hirooka S."/>
            <person name="Minakuchi Y."/>
            <person name="Miyagishima S."/>
            <person name="Kawachi M."/>
            <person name="Toyoda A."/>
            <person name="Nozaki H."/>
        </authorList>
    </citation>
    <scope>NUCLEOTIDE SEQUENCE [LARGE SCALE GENOMIC DNA]</scope>
    <source>
        <strain evidence="8 9">NIES-4017</strain>
    </source>
</reference>
<dbReference type="NCBIfam" id="TIGR02273">
    <property type="entry name" value="16S_RimM"/>
    <property type="match status" value="1"/>
</dbReference>
<dbReference type="AlphaFoldDB" id="A0AAD3DID1"/>
<proteinExistence type="inferred from homology"/>
<gene>
    <name evidence="8" type="ORF">Agub_g1102</name>
</gene>
<evidence type="ECO:0000313" key="9">
    <source>
        <dbReference type="Proteomes" id="UP001054857"/>
    </source>
</evidence>
<dbReference type="Gene3D" id="2.40.30.60">
    <property type="entry name" value="RimM"/>
    <property type="match status" value="1"/>
</dbReference>
<evidence type="ECO:0000256" key="2">
    <source>
        <dbReference type="ARBA" id="ARBA00022517"/>
    </source>
</evidence>
<keyword evidence="3" id="KW-0698">rRNA processing</keyword>
<dbReference type="Proteomes" id="UP001054857">
    <property type="component" value="Unassembled WGS sequence"/>
</dbReference>
<evidence type="ECO:0000259" key="7">
    <source>
        <dbReference type="Pfam" id="PF24986"/>
    </source>
</evidence>
<feature type="compositionally biased region" description="Low complexity" evidence="5">
    <location>
        <begin position="356"/>
        <end position="367"/>
    </location>
</feature>
<feature type="compositionally biased region" description="Acidic residues" evidence="5">
    <location>
        <begin position="368"/>
        <end position="383"/>
    </location>
</feature>
<dbReference type="HAMAP" id="MF_00014">
    <property type="entry name" value="Ribosome_mat_RimM"/>
    <property type="match status" value="1"/>
</dbReference>
<dbReference type="InterPro" id="IPR011033">
    <property type="entry name" value="PRC_barrel-like_sf"/>
</dbReference>
<keyword evidence="1" id="KW-0963">Cytoplasm</keyword>
<feature type="compositionally biased region" description="Basic and acidic residues" evidence="5">
    <location>
        <begin position="318"/>
        <end position="328"/>
    </location>
</feature>
<evidence type="ECO:0000256" key="3">
    <source>
        <dbReference type="ARBA" id="ARBA00022552"/>
    </source>
</evidence>
<keyword evidence="2" id="KW-0690">Ribosome biogenesis</keyword>
<evidence type="ECO:0000259" key="6">
    <source>
        <dbReference type="Pfam" id="PF01782"/>
    </source>
</evidence>
<name>A0AAD3DID1_9CHLO</name>